<evidence type="ECO:0000256" key="4">
    <source>
        <dbReference type="SAM" id="Coils"/>
    </source>
</evidence>
<evidence type="ECO:0000256" key="2">
    <source>
        <dbReference type="ARBA" id="ARBA00022540"/>
    </source>
</evidence>
<keyword evidence="7" id="KW-1185">Reference proteome</keyword>
<sequence>MSLRDCRATAQALFRVFVRPTATLQQTPHLCRPPALPPSHAQTRRISISPWEKQRYGPKRSNTAAASPTAHVVDDQIGVRYIDLVRPDGSFEREVDLPKLLRKTERIQEHVILLKPADKNNLDSLPVCKLVTKTELRKLQHRAQELEKLRKKQEKANKGKMLEIGWGTDNHDLVNTKMKYFKEFLSSGKKVEVVLLKKAGKKVPDHEYCQHVLDTVRATAAEIEGTKEYKSQEGALGRELMLFYQGPTKAIKASNASN</sequence>
<reference evidence="6" key="1">
    <citation type="journal article" date="2020" name="Stud. Mycol.">
        <title>101 Dothideomycetes genomes: a test case for predicting lifestyles and emergence of pathogens.</title>
        <authorList>
            <person name="Haridas S."/>
            <person name="Albert R."/>
            <person name="Binder M."/>
            <person name="Bloem J."/>
            <person name="Labutti K."/>
            <person name="Salamov A."/>
            <person name="Andreopoulos B."/>
            <person name="Baker S."/>
            <person name="Barry K."/>
            <person name="Bills G."/>
            <person name="Bluhm B."/>
            <person name="Cannon C."/>
            <person name="Castanera R."/>
            <person name="Culley D."/>
            <person name="Daum C."/>
            <person name="Ezra D."/>
            <person name="Gonzalez J."/>
            <person name="Henrissat B."/>
            <person name="Kuo A."/>
            <person name="Liang C."/>
            <person name="Lipzen A."/>
            <person name="Lutzoni F."/>
            <person name="Magnuson J."/>
            <person name="Mondo S."/>
            <person name="Nolan M."/>
            <person name="Ohm R."/>
            <person name="Pangilinan J."/>
            <person name="Park H.-J."/>
            <person name="Ramirez L."/>
            <person name="Alfaro M."/>
            <person name="Sun H."/>
            <person name="Tritt A."/>
            <person name="Yoshinaga Y."/>
            <person name="Zwiers L.-H."/>
            <person name="Turgeon B."/>
            <person name="Goodwin S."/>
            <person name="Spatafora J."/>
            <person name="Crous P."/>
            <person name="Grigoriev I."/>
        </authorList>
    </citation>
    <scope>NUCLEOTIDE SEQUENCE</scope>
    <source>
        <strain evidence="6">CBS 121739</strain>
    </source>
</reference>
<protein>
    <recommendedName>
        <fullName evidence="8">Translation initiation factor 3 N-terminal domain-containing protein</fullName>
    </recommendedName>
</protein>
<dbReference type="Gene3D" id="3.30.110.10">
    <property type="entry name" value="Translation initiation factor 3 (IF-3), C-terminal domain"/>
    <property type="match status" value="1"/>
</dbReference>
<dbReference type="GO" id="GO:0032790">
    <property type="term" value="P:ribosome disassembly"/>
    <property type="evidence" value="ECO:0007669"/>
    <property type="project" value="TreeGrafter"/>
</dbReference>
<organism evidence="6 7">
    <name type="scientific">Pseudovirgaria hyperparasitica</name>
    <dbReference type="NCBI Taxonomy" id="470096"/>
    <lineage>
        <taxon>Eukaryota</taxon>
        <taxon>Fungi</taxon>
        <taxon>Dikarya</taxon>
        <taxon>Ascomycota</taxon>
        <taxon>Pezizomycotina</taxon>
        <taxon>Dothideomycetes</taxon>
        <taxon>Dothideomycetes incertae sedis</taxon>
        <taxon>Acrospermales</taxon>
        <taxon>Acrospermaceae</taxon>
        <taxon>Pseudovirgaria</taxon>
    </lineage>
</organism>
<dbReference type="GO" id="GO:0043022">
    <property type="term" value="F:ribosome binding"/>
    <property type="evidence" value="ECO:0007669"/>
    <property type="project" value="TreeGrafter"/>
</dbReference>
<keyword evidence="4" id="KW-0175">Coiled coil</keyword>
<dbReference type="OrthoDB" id="21573at2759"/>
<dbReference type="InterPro" id="IPR001288">
    <property type="entry name" value="Translation_initiation_fac_3"/>
</dbReference>
<dbReference type="Proteomes" id="UP000799437">
    <property type="component" value="Unassembled WGS sequence"/>
</dbReference>
<name>A0A6A6WAB9_9PEZI</name>
<dbReference type="PANTHER" id="PTHR10938">
    <property type="entry name" value="TRANSLATION INITIATION FACTOR IF-3"/>
    <property type="match status" value="1"/>
</dbReference>
<dbReference type="GO" id="GO:0005739">
    <property type="term" value="C:mitochondrion"/>
    <property type="evidence" value="ECO:0007669"/>
    <property type="project" value="TreeGrafter"/>
</dbReference>
<dbReference type="InterPro" id="IPR036788">
    <property type="entry name" value="T_IF-3_C_sf"/>
</dbReference>
<evidence type="ECO:0000313" key="6">
    <source>
        <dbReference type="EMBL" id="KAF2758900.1"/>
    </source>
</evidence>
<evidence type="ECO:0000256" key="5">
    <source>
        <dbReference type="SAM" id="MobiDB-lite"/>
    </source>
</evidence>
<feature type="region of interest" description="Disordered" evidence="5">
    <location>
        <begin position="33"/>
        <end position="68"/>
    </location>
</feature>
<dbReference type="GO" id="GO:0003743">
    <property type="term" value="F:translation initiation factor activity"/>
    <property type="evidence" value="ECO:0007669"/>
    <property type="project" value="UniProtKB-KW"/>
</dbReference>
<comment type="similarity">
    <text evidence="1">Belongs to the IF-3 family.</text>
</comment>
<dbReference type="AlphaFoldDB" id="A0A6A6WAB9"/>
<evidence type="ECO:0000313" key="7">
    <source>
        <dbReference type="Proteomes" id="UP000799437"/>
    </source>
</evidence>
<gene>
    <name evidence="6" type="ORF">EJ05DRAFT_509790</name>
</gene>
<accession>A0A6A6WAB9</accession>
<dbReference type="RefSeq" id="XP_033601351.1">
    <property type="nucleotide sequence ID" value="XM_033748123.1"/>
</dbReference>
<evidence type="ECO:0008006" key="8">
    <source>
        <dbReference type="Google" id="ProtNLM"/>
    </source>
</evidence>
<keyword evidence="3" id="KW-0648">Protein biosynthesis</keyword>
<keyword evidence="2" id="KW-0396">Initiation factor</keyword>
<evidence type="ECO:0000256" key="1">
    <source>
        <dbReference type="ARBA" id="ARBA00005439"/>
    </source>
</evidence>
<evidence type="ECO:0000256" key="3">
    <source>
        <dbReference type="ARBA" id="ARBA00022917"/>
    </source>
</evidence>
<dbReference type="PANTHER" id="PTHR10938:SF0">
    <property type="entry name" value="TRANSLATION INITIATION FACTOR IF-3, MITOCHONDRIAL"/>
    <property type="match status" value="1"/>
</dbReference>
<feature type="coiled-coil region" evidence="4">
    <location>
        <begin position="129"/>
        <end position="163"/>
    </location>
</feature>
<dbReference type="GeneID" id="54489177"/>
<dbReference type="SUPFAM" id="SSF55200">
    <property type="entry name" value="Translation initiation factor IF3, C-terminal domain"/>
    <property type="match status" value="1"/>
</dbReference>
<proteinExistence type="inferred from homology"/>
<dbReference type="EMBL" id="ML996570">
    <property type="protein sequence ID" value="KAF2758900.1"/>
    <property type="molecule type" value="Genomic_DNA"/>
</dbReference>
<dbReference type="GO" id="GO:0070124">
    <property type="term" value="P:mitochondrial translational initiation"/>
    <property type="evidence" value="ECO:0007669"/>
    <property type="project" value="TreeGrafter"/>
</dbReference>